<protein>
    <recommendedName>
        <fullName evidence="3">F-box domain-containing protein</fullName>
    </recommendedName>
</protein>
<evidence type="ECO:0000313" key="2">
    <source>
        <dbReference type="Proteomes" id="UP000018888"/>
    </source>
</evidence>
<dbReference type="Proteomes" id="UP000018888">
    <property type="component" value="Unassembled WGS sequence"/>
</dbReference>
<accession>A0A2P4P5P0</accession>
<sequence length="504" mass="59343">MSLLYRDILYPIFEELQYDIKSLASCLRVNKTWCEIVIPILWRNPWEHLTFKKKKLLLNIIISHLSDEARTNLNQHFSFISFITKPHKRPLFNYISFCRHLNLEMIEHIVSIHTQYRYRKKIRNNILKLFINKNAKYTHLYMPSYHDDHHLIPGAEQCLSEIKFLRCDGRVHDKNLTMLTKVCKSIKELHLFLYDSNNNYGISKLIENQKSLFGISFLNTYSSHYNNSFCKVLEKSLVKHANTIQYFSTFVQPQTQILTSFVNLKTLILNNCEFDRRRWYFIENVSLPSLQFLDANTINTESLTSLIKNSGEKLTEIRIFNLLAFSNGNYNKKIIQAICQSCLNLMHLELYYIDANVLELEKLLTRCQYLSKLVFHFSSKFCSSNFFQDKFIIDWGNLFNILAASSPSSLFKFTFYFPVNNPELKSLKLFFDTWEGRHPMSLIIFTESNFTNTKNTKKQLDDLINSYKAKGVIKEFVYNFHDDESKATIKGAVKDLVAVIFNGF</sequence>
<dbReference type="AlphaFoldDB" id="A0A2P4P5P0"/>
<keyword evidence="2" id="KW-1185">Reference proteome</keyword>
<dbReference type="VEuPathDB" id="FungiDB:RhiirFUN_014008"/>
<comment type="caution">
    <text evidence="1">The sequence shown here is derived from an EMBL/GenBank/DDBJ whole genome shotgun (WGS) entry which is preliminary data.</text>
</comment>
<name>A0A2P4P5P0_RHIID</name>
<reference evidence="1 2" key="2">
    <citation type="journal article" date="2018" name="New Phytol.">
        <title>High intraspecific genome diversity in the model arbuscular mycorrhizal symbiont Rhizophagus irregularis.</title>
        <authorList>
            <person name="Chen E.C.H."/>
            <person name="Morin E."/>
            <person name="Beaudet D."/>
            <person name="Noel J."/>
            <person name="Yildirir G."/>
            <person name="Ndikumana S."/>
            <person name="Charron P."/>
            <person name="St-Onge C."/>
            <person name="Giorgi J."/>
            <person name="Kruger M."/>
            <person name="Marton T."/>
            <person name="Ropars J."/>
            <person name="Grigoriev I.V."/>
            <person name="Hainaut M."/>
            <person name="Henrissat B."/>
            <person name="Roux C."/>
            <person name="Martin F."/>
            <person name="Corradi N."/>
        </authorList>
    </citation>
    <scope>NUCLEOTIDE SEQUENCE [LARGE SCALE GENOMIC DNA]</scope>
    <source>
        <strain evidence="1 2">DAOM 197198</strain>
    </source>
</reference>
<evidence type="ECO:0000313" key="1">
    <source>
        <dbReference type="EMBL" id="POG60694.1"/>
    </source>
</evidence>
<dbReference type="EMBL" id="AUPC02000375">
    <property type="protein sequence ID" value="POG60694.1"/>
    <property type="molecule type" value="Genomic_DNA"/>
</dbReference>
<proteinExistence type="predicted"/>
<dbReference type="Gene3D" id="3.80.10.10">
    <property type="entry name" value="Ribonuclease Inhibitor"/>
    <property type="match status" value="1"/>
</dbReference>
<feature type="non-terminal residue" evidence="1">
    <location>
        <position position="504"/>
    </location>
</feature>
<organism evidence="1 2">
    <name type="scientific">Rhizophagus irregularis (strain DAOM 181602 / DAOM 197198 / MUCL 43194)</name>
    <name type="common">Arbuscular mycorrhizal fungus</name>
    <name type="synonym">Glomus intraradices</name>
    <dbReference type="NCBI Taxonomy" id="747089"/>
    <lineage>
        <taxon>Eukaryota</taxon>
        <taxon>Fungi</taxon>
        <taxon>Fungi incertae sedis</taxon>
        <taxon>Mucoromycota</taxon>
        <taxon>Glomeromycotina</taxon>
        <taxon>Glomeromycetes</taxon>
        <taxon>Glomerales</taxon>
        <taxon>Glomeraceae</taxon>
        <taxon>Rhizophagus</taxon>
    </lineage>
</organism>
<gene>
    <name evidence="1" type="ORF">GLOIN_2v1710861</name>
</gene>
<evidence type="ECO:0008006" key="3">
    <source>
        <dbReference type="Google" id="ProtNLM"/>
    </source>
</evidence>
<dbReference type="InterPro" id="IPR032675">
    <property type="entry name" value="LRR_dom_sf"/>
</dbReference>
<reference evidence="1 2" key="1">
    <citation type="journal article" date="2013" name="Proc. Natl. Acad. Sci. U.S.A.">
        <title>Genome of an arbuscular mycorrhizal fungus provides insight into the oldest plant symbiosis.</title>
        <authorList>
            <person name="Tisserant E."/>
            <person name="Malbreil M."/>
            <person name="Kuo A."/>
            <person name="Kohler A."/>
            <person name="Symeonidi A."/>
            <person name="Balestrini R."/>
            <person name="Charron P."/>
            <person name="Duensing N."/>
            <person name="Frei Dit Frey N."/>
            <person name="Gianinazzi-Pearson V."/>
            <person name="Gilbert L.B."/>
            <person name="Handa Y."/>
            <person name="Herr J.R."/>
            <person name="Hijri M."/>
            <person name="Koul R."/>
            <person name="Kawaguchi M."/>
            <person name="Krajinski F."/>
            <person name="Lammers P.J."/>
            <person name="Masclaux F.G."/>
            <person name="Murat C."/>
            <person name="Morin E."/>
            <person name="Ndikumana S."/>
            <person name="Pagni M."/>
            <person name="Petitpierre D."/>
            <person name="Requena N."/>
            <person name="Rosikiewicz P."/>
            <person name="Riley R."/>
            <person name="Saito K."/>
            <person name="San Clemente H."/>
            <person name="Shapiro H."/>
            <person name="van Tuinen D."/>
            <person name="Becard G."/>
            <person name="Bonfante P."/>
            <person name="Paszkowski U."/>
            <person name="Shachar-Hill Y.Y."/>
            <person name="Tuskan G.A."/>
            <person name="Young P.W."/>
            <person name="Sanders I.R."/>
            <person name="Henrissat B."/>
            <person name="Rensing S.A."/>
            <person name="Grigoriev I.V."/>
            <person name="Corradi N."/>
            <person name="Roux C."/>
            <person name="Martin F."/>
        </authorList>
    </citation>
    <scope>NUCLEOTIDE SEQUENCE [LARGE SCALE GENOMIC DNA]</scope>
    <source>
        <strain evidence="1 2">DAOM 197198</strain>
    </source>
</reference>